<protein>
    <submittedName>
        <fullName evidence="2">Uncharacterized protein</fullName>
    </submittedName>
</protein>
<name>A0A3B0TL57_9ZZZZ</name>
<dbReference type="EMBL" id="UOEK01000568">
    <property type="protein sequence ID" value="VAW09384.1"/>
    <property type="molecule type" value="Genomic_DNA"/>
</dbReference>
<feature type="compositionally biased region" description="Polar residues" evidence="1">
    <location>
        <begin position="30"/>
        <end position="48"/>
    </location>
</feature>
<feature type="region of interest" description="Disordered" evidence="1">
    <location>
        <begin position="1"/>
        <end position="52"/>
    </location>
</feature>
<organism evidence="2">
    <name type="scientific">hydrothermal vent metagenome</name>
    <dbReference type="NCBI Taxonomy" id="652676"/>
    <lineage>
        <taxon>unclassified sequences</taxon>
        <taxon>metagenomes</taxon>
        <taxon>ecological metagenomes</taxon>
    </lineage>
</organism>
<feature type="compositionally biased region" description="Basic and acidic residues" evidence="1">
    <location>
        <begin position="20"/>
        <end position="29"/>
    </location>
</feature>
<gene>
    <name evidence="2" type="ORF">MNBD_ACTINO02-1446</name>
</gene>
<evidence type="ECO:0000256" key="1">
    <source>
        <dbReference type="SAM" id="MobiDB-lite"/>
    </source>
</evidence>
<accession>A0A3B0TL57</accession>
<reference evidence="2" key="1">
    <citation type="submission" date="2018-06" db="EMBL/GenBank/DDBJ databases">
        <authorList>
            <person name="Zhirakovskaya E."/>
        </authorList>
    </citation>
    <scope>NUCLEOTIDE SEQUENCE</scope>
</reference>
<proteinExistence type="predicted"/>
<sequence length="76" mass="8040">MVTGTAAGRSEARQMRRPHDRNPTHRPSDSSKLTPENRGNTKVSTQPGASPVVTDCNLVRLGAPGLHSAPIGWAIA</sequence>
<evidence type="ECO:0000313" key="2">
    <source>
        <dbReference type="EMBL" id="VAW09384.1"/>
    </source>
</evidence>
<dbReference type="AlphaFoldDB" id="A0A3B0TL57"/>